<dbReference type="InterPro" id="IPR035476">
    <property type="entry name" value="SIS_PGI_1"/>
</dbReference>
<dbReference type="PROSITE" id="PS00765">
    <property type="entry name" value="P_GLUCOSE_ISOMERASE_1"/>
    <property type="match status" value="1"/>
</dbReference>
<dbReference type="FunFam" id="3.40.50.10490:FF:000004">
    <property type="entry name" value="Glucose-6-phosphate isomerase"/>
    <property type="match status" value="1"/>
</dbReference>
<keyword evidence="5 9" id="KW-0312">Gluconeogenesis</keyword>
<dbReference type="GO" id="GO:0048029">
    <property type="term" value="F:monosaccharide binding"/>
    <property type="evidence" value="ECO:0007669"/>
    <property type="project" value="TreeGrafter"/>
</dbReference>
<gene>
    <name evidence="10" type="ORF">CHS0354_000821</name>
</gene>
<dbReference type="NCBIfam" id="NF001211">
    <property type="entry name" value="PRK00179.1"/>
    <property type="match status" value="1"/>
</dbReference>
<dbReference type="CDD" id="cd05015">
    <property type="entry name" value="SIS_PGI_1"/>
    <property type="match status" value="1"/>
</dbReference>
<dbReference type="GO" id="GO:0005829">
    <property type="term" value="C:cytosol"/>
    <property type="evidence" value="ECO:0007669"/>
    <property type="project" value="TreeGrafter"/>
</dbReference>
<evidence type="ECO:0000313" key="10">
    <source>
        <dbReference type="EMBL" id="KAK3605152.1"/>
    </source>
</evidence>
<evidence type="ECO:0000256" key="2">
    <source>
        <dbReference type="ARBA" id="ARBA00006604"/>
    </source>
</evidence>
<dbReference type="Proteomes" id="UP001195483">
    <property type="component" value="Unassembled WGS sequence"/>
</dbReference>
<keyword evidence="11" id="KW-1185">Reference proteome</keyword>
<dbReference type="PRINTS" id="PR00662">
    <property type="entry name" value="G6PISOMERASE"/>
</dbReference>
<evidence type="ECO:0000256" key="3">
    <source>
        <dbReference type="ARBA" id="ARBA00011952"/>
    </source>
</evidence>
<dbReference type="SUPFAM" id="SSF53697">
    <property type="entry name" value="SIS domain"/>
    <property type="match status" value="1"/>
</dbReference>
<name>A0AAE0T7C9_9BIVA</name>
<evidence type="ECO:0000256" key="1">
    <source>
        <dbReference type="ARBA" id="ARBA00004926"/>
    </source>
</evidence>
<dbReference type="Gene3D" id="1.10.1390.10">
    <property type="match status" value="1"/>
</dbReference>
<dbReference type="InterPro" id="IPR023096">
    <property type="entry name" value="G6P_Isomerase_C"/>
</dbReference>
<evidence type="ECO:0000256" key="7">
    <source>
        <dbReference type="ARBA" id="ARBA00023235"/>
    </source>
</evidence>
<evidence type="ECO:0000256" key="9">
    <source>
        <dbReference type="RuleBase" id="RU000612"/>
    </source>
</evidence>
<evidence type="ECO:0000256" key="5">
    <source>
        <dbReference type="ARBA" id="ARBA00022432"/>
    </source>
</evidence>
<dbReference type="EMBL" id="JAEAOA010000085">
    <property type="protein sequence ID" value="KAK3605152.1"/>
    <property type="molecule type" value="Genomic_DNA"/>
</dbReference>
<accession>A0AAE0T7C9</accession>
<dbReference type="GO" id="GO:0051156">
    <property type="term" value="P:glucose 6-phosphate metabolic process"/>
    <property type="evidence" value="ECO:0007669"/>
    <property type="project" value="TreeGrafter"/>
</dbReference>
<dbReference type="Pfam" id="PF00342">
    <property type="entry name" value="PGI"/>
    <property type="match status" value="1"/>
</dbReference>
<dbReference type="PANTHER" id="PTHR11469">
    <property type="entry name" value="GLUCOSE-6-PHOSPHATE ISOMERASE"/>
    <property type="match status" value="1"/>
</dbReference>
<dbReference type="GO" id="GO:0006094">
    <property type="term" value="P:gluconeogenesis"/>
    <property type="evidence" value="ECO:0007669"/>
    <property type="project" value="UniProtKB-KW"/>
</dbReference>
<comment type="similarity">
    <text evidence="2 9">Belongs to the GPI family.</text>
</comment>
<dbReference type="InterPro" id="IPR046348">
    <property type="entry name" value="SIS_dom_sf"/>
</dbReference>
<dbReference type="InterPro" id="IPR018189">
    <property type="entry name" value="Phosphoglucose_isomerase_CS"/>
</dbReference>
<dbReference type="GO" id="GO:0006096">
    <property type="term" value="P:glycolytic process"/>
    <property type="evidence" value="ECO:0007669"/>
    <property type="project" value="UniProtKB-KW"/>
</dbReference>
<evidence type="ECO:0000256" key="4">
    <source>
        <dbReference type="ARBA" id="ARBA00018388"/>
    </source>
</evidence>
<dbReference type="EC" id="5.3.1.9" evidence="3 9"/>
<dbReference type="PROSITE" id="PS00174">
    <property type="entry name" value="P_GLUCOSE_ISOMERASE_2"/>
    <property type="match status" value="1"/>
</dbReference>
<comment type="catalytic activity">
    <reaction evidence="8 9">
        <text>alpha-D-glucose 6-phosphate = beta-D-fructose 6-phosphate</text>
        <dbReference type="Rhea" id="RHEA:11816"/>
        <dbReference type="ChEBI" id="CHEBI:57634"/>
        <dbReference type="ChEBI" id="CHEBI:58225"/>
        <dbReference type="EC" id="5.3.1.9"/>
    </reaction>
</comment>
<evidence type="ECO:0000256" key="6">
    <source>
        <dbReference type="ARBA" id="ARBA00023152"/>
    </source>
</evidence>
<evidence type="ECO:0000313" key="11">
    <source>
        <dbReference type="Proteomes" id="UP001195483"/>
    </source>
</evidence>
<keyword evidence="6 9" id="KW-0324">Glycolysis</keyword>
<dbReference type="PROSITE" id="PS51463">
    <property type="entry name" value="P_GLUCOSE_ISOMERASE_3"/>
    <property type="match status" value="1"/>
</dbReference>
<dbReference type="GO" id="GO:0004347">
    <property type="term" value="F:glucose-6-phosphate isomerase activity"/>
    <property type="evidence" value="ECO:0007669"/>
    <property type="project" value="UniProtKB-EC"/>
</dbReference>
<sequence length="479" mass="54225">MEAGLRKMMEKMMNAEPINTTEDRPVLHVALRAHERAKIIVKNKNVVTLVREVLEKLKFFVTRVREAEWHGYSGKPIRDIVNLGIGGSDLGPKMVCEALKPFSRILNVHFVSNVDGSDIYETLKSLNPETTLFVVASKTFTTQETMANARVAKEWVLNRAGFDEAIANHFVAVSTNVEAAVKFGINPENVFEFWNWVGGRYSLWSAIGISIMLAVGMDVFEELLAGAKEMDEHFFSSPIEKNAPVILGLIGIWYNNFWKAQSYAVLPYDEHLRYFPNFLQQLDMESNGKSVTRKGDKVEYETAPIVWGQVGTNGQHAFYQLLHQGTKMVPVDFLVAAESFSPYKDMHDILVANCFAQSEALMRGKSKKQVESELEQMGLKSKKIKKLAQHKVFEGNKPSTTIIYPKLTPRRLGSLIAMYEHKAFVQGVVWDINSFDQWGVELGKVLTQSILNEFKGGKTHQHDASTMALIRYYLKHRAK</sequence>
<dbReference type="InterPro" id="IPR035482">
    <property type="entry name" value="SIS_PGI_2"/>
</dbReference>
<reference evidence="10" key="1">
    <citation type="journal article" date="2021" name="Genome Biol. Evol.">
        <title>A High-Quality Reference Genome for a Parasitic Bivalve with Doubly Uniparental Inheritance (Bivalvia: Unionida).</title>
        <authorList>
            <person name="Smith C.H."/>
        </authorList>
    </citation>
    <scope>NUCLEOTIDE SEQUENCE</scope>
    <source>
        <strain evidence="10">CHS0354</strain>
    </source>
</reference>
<dbReference type="AlphaFoldDB" id="A0AAE0T7C9"/>
<comment type="pathway">
    <text evidence="1 9">Carbohydrate degradation; glycolysis; D-glyceraldehyde 3-phosphate and glycerone phosphate from D-glucose: step 2/4.</text>
</comment>
<protein>
    <recommendedName>
        <fullName evidence="4 9">Glucose-6-phosphate isomerase</fullName>
        <ecNumber evidence="3 9">5.3.1.9</ecNumber>
    </recommendedName>
</protein>
<proteinExistence type="inferred from homology"/>
<reference evidence="10" key="3">
    <citation type="submission" date="2023-05" db="EMBL/GenBank/DDBJ databases">
        <authorList>
            <person name="Smith C.H."/>
        </authorList>
    </citation>
    <scope>NUCLEOTIDE SEQUENCE</scope>
    <source>
        <strain evidence="10">CHS0354</strain>
        <tissue evidence="10">Mantle</tissue>
    </source>
</reference>
<evidence type="ECO:0000256" key="8">
    <source>
        <dbReference type="ARBA" id="ARBA00029321"/>
    </source>
</evidence>
<dbReference type="CDD" id="cd05016">
    <property type="entry name" value="SIS_PGI_2"/>
    <property type="match status" value="1"/>
</dbReference>
<comment type="caution">
    <text evidence="10">The sequence shown here is derived from an EMBL/GenBank/DDBJ whole genome shotgun (WGS) entry which is preliminary data.</text>
</comment>
<organism evidence="10 11">
    <name type="scientific">Potamilus streckersoni</name>
    <dbReference type="NCBI Taxonomy" id="2493646"/>
    <lineage>
        <taxon>Eukaryota</taxon>
        <taxon>Metazoa</taxon>
        <taxon>Spiralia</taxon>
        <taxon>Lophotrochozoa</taxon>
        <taxon>Mollusca</taxon>
        <taxon>Bivalvia</taxon>
        <taxon>Autobranchia</taxon>
        <taxon>Heteroconchia</taxon>
        <taxon>Palaeoheterodonta</taxon>
        <taxon>Unionida</taxon>
        <taxon>Unionoidea</taxon>
        <taxon>Unionidae</taxon>
        <taxon>Ambleminae</taxon>
        <taxon>Lampsilini</taxon>
        <taxon>Potamilus</taxon>
    </lineage>
</organism>
<dbReference type="PANTHER" id="PTHR11469:SF1">
    <property type="entry name" value="GLUCOSE-6-PHOSPHATE ISOMERASE"/>
    <property type="match status" value="1"/>
</dbReference>
<reference evidence="10" key="2">
    <citation type="journal article" date="2021" name="Genome Biol. Evol.">
        <title>Developing a high-quality reference genome for a parasitic bivalve with doubly uniparental inheritance (Bivalvia: Unionida).</title>
        <authorList>
            <person name="Smith C.H."/>
        </authorList>
    </citation>
    <scope>NUCLEOTIDE SEQUENCE</scope>
    <source>
        <strain evidence="10">CHS0354</strain>
        <tissue evidence="10">Mantle</tissue>
    </source>
</reference>
<dbReference type="Gene3D" id="3.40.50.10490">
    <property type="entry name" value="Glucose-6-phosphate isomerase like protein, domain 1"/>
    <property type="match status" value="2"/>
</dbReference>
<dbReference type="InterPro" id="IPR001672">
    <property type="entry name" value="G6P_Isomerase"/>
</dbReference>
<dbReference type="GO" id="GO:0097367">
    <property type="term" value="F:carbohydrate derivative binding"/>
    <property type="evidence" value="ECO:0007669"/>
    <property type="project" value="InterPro"/>
</dbReference>
<dbReference type="HAMAP" id="MF_00473">
    <property type="entry name" value="G6P_isomerase"/>
    <property type="match status" value="1"/>
</dbReference>
<keyword evidence="7 9" id="KW-0413">Isomerase</keyword>